<reference evidence="2" key="1">
    <citation type="submission" date="2023-10" db="EMBL/GenBank/DDBJ databases">
        <authorList>
            <person name="Hackl T."/>
        </authorList>
    </citation>
    <scope>NUCLEOTIDE SEQUENCE</scope>
</reference>
<evidence type="ECO:0000313" key="2">
    <source>
        <dbReference type="EMBL" id="CAJ2501525.1"/>
    </source>
</evidence>
<dbReference type="Proteomes" id="UP001295740">
    <property type="component" value="Unassembled WGS sequence"/>
</dbReference>
<dbReference type="AlphaFoldDB" id="A0AAI8YE85"/>
<organism evidence="2 3">
    <name type="scientific">Anthostomella pinea</name>
    <dbReference type="NCBI Taxonomy" id="933095"/>
    <lineage>
        <taxon>Eukaryota</taxon>
        <taxon>Fungi</taxon>
        <taxon>Dikarya</taxon>
        <taxon>Ascomycota</taxon>
        <taxon>Pezizomycotina</taxon>
        <taxon>Sordariomycetes</taxon>
        <taxon>Xylariomycetidae</taxon>
        <taxon>Xylariales</taxon>
        <taxon>Xylariaceae</taxon>
        <taxon>Anthostomella</taxon>
    </lineage>
</organism>
<keyword evidence="3" id="KW-1185">Reference proteome</keyword>
<evidence type="ECO:0000259" key="1">
    <source>
        <dbReference type="Pfam" id="PF06985"/>
    </source>
</evidence>
<evidence type="ECO:0000313" key="3">
    <source>
        <dbReference type="Proteomes" id="UP001295740"/>
    </source>
</evidence>
<feature type="domain" description="Heterokaryon incompatibility" evidence="1">
    <location>
        <begin position="169"/>
        <end position="320"/>
    </location>
</feature>
<sequence length="588" mass="66193">MRHDHTSVRGYFEREQLGLKRICTTWIATKLSDVLSSVHKGWYGGEIEHQRLDSTVENRTEMKFIVEAPEVDRTFQLGTSYTIDVDVVASDVAPESTFQPDDNTGSRVTLDLAKAWLESCETSHAACRSMRVAQWRPSRLLHWPSIPAFQDHLSVHEGEREEYDSNVRYLTLSHRWIAEKEMLLQRANMDELRHGVRFEGLKASIRDAIKVANHLGYTYLWVDTLCIVQNDPKDLALQISQMDKVYRNSACNIAAADAKDEHEGCFFDRGRSAVQTFRVYWECRALEASEARPEGFVTREILSLGLSSIFQNSGQFLGAQKPFDQWEAWSNVVQEFSSRGLTFQEDKLYALAGVSALWQTMFSDQHLAGHWRSMLPLDLLWGTARGAPTRRIAREQSVAPSWSWASVDGKVSLPAQKWFQPEVPACTGECLVTLVATVGHKDAVGNRNVGGESAALRPHKDIVLRLQGQVAQAKWTRIVGEDDKPGFQLVPHQAVHDTTSTAYTKPGGLAYWTSLSFDDDTQPLPEIIHFIAIMKGFPLYPGYSATNGLILTPAADDDDIRLIRIGRFTLVDPGYDDLEPVEKIIELA</sequence>
<dbReference type="EMBL" id="CAUWAG010000003">
    <property type="protein sequence ID" value="CAJ2501525.1"/>
    <property type="molecule type" value="Genomic_DNA"/>
</dbReference>
<accession>A0AAI8YE85</accession>
<gene>
    <name evidence="2" type="ORF">KHLLAP_LOCUS1993</name>
</gene>
<name>A0AAI8YE85_9PEZI</name>
<proteinExistence type="predicted"/>
<dbReference type="PANTHER" id="PTHR33112">
    <property type="entry name" value="DOMAIN PROTEIN, PUTATIVE-RELATED"/>
    <property type="match status" value="1"/>
</dbReference>
<dbReference type="InterPro" id="IPR010730">
    <property type="entry name" value="HET"/>
</dbReference>
<comment type="caution">
    <text evidence="2">The sequence shown here is derived from an EMBL/GenBank/DDBJ whole genome shotgun (WGS) entry which is preliminary data.</text>
</comment>
<dbReference type="Pfam" id="PF06985">
    <property type="entry name" value="HET"/>
    <property type="match status" value="1"/>
</dbReference>
<protein>
    <submittedName>
        <fullName evidence="2">Uu.00g043780.m01.CDS01</fullName>
    </submittedName>
</protein>
<dbReference type="PANTHER" id="PTHR33112:SF8">
    <property type="entry name" value="HETEROKARYON INCOMPATIBILITY DOMAIN-CONTAINING PROTEIN"/>
    <property type="match status" value="1"/>
</dbReference>